<keyword evidence="3" id="KW-1185">Reference proteome</keyword>
<feature type="compositionally biased region" description="Low complexity" evidence="1">
    <location>
        <begin position="182"/>
        <end position="209"/>
    </location>
</feature>
<gene>
    <name evidence="2" type="ORF">CRENBAI_016726</name>
</gene>
<organism evidence="2 3">
    <name type="scientific">Crenichthys baileyi</name>
    <name type="common">White River springfish</name>
    <dbReference type="NCBI Taxonomy" id="28760"/>
    <lineage>
        <taxon>Eukaryota</taxon>
        <taxon>Metazoa</taxon>
        <taxon>Chordata</taxon>
        <taxon>Craniata</taxon>
        <taxon>Vertebrata</taxon>
        <taxon>Euteleostomi</taxon>
        <taxon>Actinopterygii</taxon>
        <taxon>Neopterygii</taxon>
        <taxon>Teleostei</taxon>
        <taxon>Neoteleostei</taxon>
        <taxon>Acanthomorphata</taxon>
        <taxon>Ovalentaria</taxon>
        <taxon>Atherinomorphae</taxon>
        <taxon>Cyprinodontiformes</taxon>
        <taxon>Goodeidae</taxon>
        <taxon>Crenichthys</taxon>
    </lineage>
</organism>
<dbReference type="Proteomes" id="UP001311232">
    <property type="component" value="Unassembled WGS sequence"/>
</dbReference>
<dbReference type="EMBL" id="JAHHUM010002630">
    <property type="protein sequence ID" value="KAK5602089.1"/>
    <property type="molecule type" value="Genomic_DNA"/>
</dbReference>
<protein>
    <submittedName>
        <fullName evidence="2">Uncharacterized protein</fullName>
    </submittedName>
</protein>
<reference evidence="2 3" key="1">
    <citation type="submission" date="2021-06" db="EMBL/GenBank/DDBJ databases">
        <authorList>
            <person name="Palmer J.M."/>
        </authorList>
    </citation>
    <scope>NUCLEOTIDE SEQUENCE [LARGE SCALE GENOMIC DNA]</scope>
    <source>
        <strain evidence="2 3">MEX-2019</strain>
        <tissue evidence="2">Muscle</tissue>
    </source>
</reference>
<dbReference type="AlphaFoldDB" id="A0AAV9QZY2"/>
<evidence type="ECO:0000256" key="1">
    <source>
        <dbReference type="SAM" id="MobiDB-lite"/>
    </source>
</evidence>
<evidence type="ECO:0000313" key="3">
    <source>
        <dbReference type="Proteomes" id="UP001311232"/>
    </source>
</evidence>
<name>A0AAV9QZY2_9TELE</name>
<sequence length="218" mass="23793">MRAYLLQPSCQLAGKPPVAMGYSTPAETQGRRRRTATKGTCPRTWNHQPGSVKSRLRHRQPCRTTQRLLRLPRQEGKDVIREVHRWRKHSEGPADASTPAPGLKVFQGFSESLVLVLVPESPDEGFEDEPPPDPVHVIEGFKEQLVLVLASEPIDEGFEDEAPPDPVSGEFKEQLVLVLVSKGPPDSVPVSGGPVGSVPVSSSGDSGTRTRTRLSENP</sequence>
<feature type="region of interest" description="Disordered" evidence="1">
    <location>
        <begin position="182"/>
        <end position="218"/>
    </location>
</feature>
<accession>A0AAV9QZY2</accession>
<evidence type="ECO:0000313" key="2">
    <source>
        <dbReference type="EMBL" id="KAK5602089.1"/>
    </source>
</evidence>
<proteinExistence type="predicted"/>
<comment type="caution">
    <text evidence="2">The sequence shown here is derived from an EMBL/GenBank/DDBJ whole genome shotgun (WGS) entry which is preliminary data.</text>
</comment>
<feature type="region of interest" description="Disordered" evidence="1">
    <location>
        <begin position="16"/>
        <end position="40"/>
    </location>
</feature>